<dbReference type="RefSeq" id="XP_009493018.1">
    <property type="nucleotide sequence ID" value="XM_009494743.1"/>
</dbReference>
<protein>
    <submittedName>
        <fullName evidence="2">Uncharacterized protein</fullName>
    </submittedName>
</protein>
<name>A0A058ZIH2_FONAL</name>
<dbReference type="EMBL" id="KB932201">
    <property type="protein sequence ID" value="KCV73317.1"/>
    <property type="molecule type" value="Genomic_DNA"/>
</dbReference>
<accession>A0A058ZIH2</accession>
<dbReference type="AlphaFoldDB" id="A0A058ZIH2"/>
<evidence type="ECO:0000313" key="3">
    <source>
        <dbReference type="Proteomes" id="UP000030693"/>
    </source>
</evidence>
<organism evidence="2">
    <name type="scientific">Fonticula alba</name>
    <name type="common">Slime mold</name>
    <dbReference type="NCBI Taxonomy" id="691883"/>
    <lineage>
        <taxon>Eukaryota</taxon>
        <taxon>Rotosphaerida</taxon>
        <taxon>Fonticulaceae</taxon>
        <taxon>Fonticula</taxon>
    </lineage>
</organism>
<keyword evidence="3" id="KW-1185">Reference proteome</keyword>
<reference evidence="2" key="1">
    <citation type="submission" date="2013-04" db="EMBL/GenBank/DDBJ databases">
        <title>The Genome Sequence of Fonticula alba ATCC 38817.</title>
        <authorList>
            <consortium name="The Broad Institute Genomics Platform"/>
            <person name="Russ C."/>
            <person name="Cuomo C."/>
            <person name="Burger G."/>
            <person name="Gray M.W."/>
            <person name="Holland P.W.H."/>
            <person name="King N."/>
            <person name="Lang F.B.F."/>
            <person name="Roger A.J."/>
            <person name="Ruiz-Trillo I."/>
            <person name="Brown M."/>
            <person name="Walker B."/>
            <person name="Young S."/>
            <person name="Zeng Q."/>
            <person name="Gargeya S."/>
            <person name="Fitzgerald M."/>
            <person name="Haas B."/>
            <person name="Abouelleil A."/>
            <person name="Allen A.W."/>
            <person name="Alvarado L."/>
            <person name="Arachchi H.M."/>
            <person name="Berlin A.M."/>
            <person name="Chapman S.B."/>
            <person name="Gainer-Dewar J."/>
            <person name="Goldberg J."/>
            <person name="Griggs A."/>
            <person name="Gujja S."/>
            <person name="Hansen M."/>
            <person name="Howarth C."/>
            <person name="Imamovic A."/>
            <person name="Ireland A."/>
            <person name="Larimer J."/>
            <person name="McCowan C."/>
            <person name="Murphy C."/>
            <person name="Pearson M."/>
            <person name="Poon T.W."/>
            <person name="Priest M."/>
            <person name="Roberts A."/>
            <person name="Saif S."/>
            <person name="Shea T."/>
            <person name="Sisk P."/>
            <person name="Sykes S."/>
            <person name="Wortman J."/>
            <person name="Nusbaum C."/>
            <person name="Birren B."/>
        </authorList>
    </citation>
    <scope>NUCLEOTIDE SEQUENCE [LARGE SCALE GENOMIC DNA]</scope>
    <source>
        <strain evidence="2">ATCC 38817</strain>
    </source>
</reference>
<evidence type="ECO:0000256" key="1">
    <source>
        <dbReference type="SAM" id="MobiDB-lite"/>
    </source>
</evidence>
<evidence type="ECO:0000313" key="2">
    <source>
        <dbReference type="EMBL" id="KCV73317.1"/>
    </source>
</evidence>
<dbReference type="Proteomes" id="UP000030693">
    <property type="component" value="Unassembled WGS sequence"/>
</dbReference>
<dbReference type="GeneID" id="20525583"/>
<feature type="region of interest" description="Disordered" evidence="1">
    <location>
        <begin position="72"/>
        <end position="106"/>
    </location>
</feature>
<gene>
    <name evidence="2" type="ORF">H696_00858</name>
</gene>
<proteinExistence type="predicted"/>
<sequence>MPWLASSGMTTASCGSLSSSRMTAWLAMASTTSPRPRSMTTKSALLLPLDPFWPSSPACWHLALLRNCPSDSSVNELTPRPCPQPGGTGTRGRGRDLPSSNPPLEAATSQRMLPVSFFSLRFPLPDLRPVTLCHLCLIDRMCACAPHP</sequence>